<accession>A0A316A9I3</accession>
<evidence type="ECO:0000313" key="1">
    <source>
        <dbReference type="EMBL" id="PWJ54079.1"/>
    </source>
</evidence>
<name>A0A316A9I3_9BACT</name>
<dbReference type="PROSITE" id="PS51257">
    <property type="entry name" value="PROKAR_LIPOPROTEIN"/>
    <property type="match status" value="1"/>
</dbReference>
<organism evidence="1 2">
    <name type="scientific">Dyadobacter jejuensis</name>
    <dbReference type="NCBI Taxonomy" id="1082580"/>
    <lineage>
        <taxon>Bacteria</taxon>
        <taxon>Pseudomonadati</taxon>
        <taxon>Bacteroidota</taxon>
        <taxon>Cytophagia</taxon>
        <taxon>Cytophagales</taxon>
        <taxon>Spirosomataceae</taxon>
        <taxon>Dyadobacter</taxon>
    </lineage>
</organism>
<protein>
    <submittedName>
        <fullName evidence="1">Uncharacterized protein</fullName>
    </submittedName>
</protein>
<keyword evidence="2" id="KW-1185">Reference proteome</keyword>
<sequence>MISLKTIELKRFVLTALILMMGGCIYAQGPTTNAGSYQQTDYPIRTFRIYPIPDPRYFLKLNTRTGQIWPIAFDEKVTKQLEATSKGEPLVNIQNEVDNRFALYPTQNTWVYLLLDQINGKMWQMEWHIKTKKAEMTPLNGSSLIDEQQEGDIRFILQSTRNMWHFLLLDQINGNMWHIGWSLKSKGRSITPIN</sequence>
<gene>
    <name evidence="1" type="ORF">CLV98_11922</name>
</gene>
<reference evidence="1 2" key="1">
    <citation type="submission" date="2018-03" db="EMBL/GenBank/DDBJ databases">
        <title>Genomic Encyclopedia of Archaeal and Bacterial Type Strains, Phase II (KMG-II): from individual species to whole genera.</title>
        <authorList>
            <person name="Goeker M."/>
        </authorList>
    </citation>
    <scope>NUCLEOTIDE SEQUENCE [LARGE SCALE GENOMIC DNA]</scope>
    <source>
        <strain evidence="1 2">DSM 100346</strain>
    </source>
</reference>
<dbReference type="Proteomes" id="UP000245880">
    <property type="component" value="Unassembled WGS sequence"/>
</dbReference>
<dbReference type="EMBL" id="QGDT01000019">
    <property type="protein sequence ID" value="PWJ54079.1"/>
    <property type="molecule type" value="Genomic_DNA"/>
</dbReference>
<proteinExistence type="predicted"/>
<comment type="caution">
    <text evidence="1">The sequence shown here is derived from an EMBL/GenBank/DDBJ whole genome shotgun (WGS) entry which is preliminary data.</text>
</comment>
<dbReference type="AlphaFoldDB" id="A0A316A9I3"/>
<evidence type="ECO:0000313" key="2">
    <source>
        <dbReference type="Proteomes" id="UP000245880"/>
    </source>
</evidence>